<evidence type="ECO:0000313" key="2">
    <source>
        <dbReference type="Proteomes" id="UP000005723"/>
    </source>
</evidence>
<dbReference type="EMBL" id="ADBY01000058">
    <property type="protein sequence ID" value="EFE93551.1"/>
    <property type="molecule type" value="Genomic_DNA"/>
</dbReference>
<evidence type="ECO:0000313" key="1">
    <source>
        <dbReference type="EMBL" id="EFE93551.1"/>
    </source>
</evidence>
<organism evidence="1 2">
    <name type="scientific">Serratia odorifera DSM 4582</name>
    <dbReference type="NCBI Taxonomy" id="667129"/>
    <lineage>
        <taxon>Bacteria</taxon>
        <taxon>Pseudomonadati</taxon>
        <taxon>Pseudomonadota</taxon>
        <taxon>Gammaproteobacteria</taxon>
        <taxon>Enterobacterales</taxon>
        <taxon>Yersiniaceae</taxon>
        <taxon>Serratia</taxon>
    </lineage>
</organism>
<keyword evidence="2" id="KW-1185">Reference proteome</keyword>
<protein>
    <submittedName>
        <fullName evidence="1">Uncharacterized protein</fullName>
    </submittedName>
</protein>
<gene>
    <name evidence="1" type="ORF">HMPREF0758_4435</name>
</gene>
<reference evidence="1 2" key="1">
    <citation type="submission" date="2010-01" db="EMBL/GenBank/DDBJ databases">
        <authorList>
            <person name="Muzny D."/>
            <person name="Qin X."/>
            <person name="Deng J."/>
            <person name="Jiang H."/>
            <person name="Liu Y."/>
            <person name="Qu J."/>
            <person name="Song X.-Z."/>
            <person name="Zhang L."/>
            <person name="Thornton R."/>
            <person name="Coyle M."/>
            <person name="Francisco L."/>
            <person name="Jackson L."/>
            <person name="Javaid M."/>
            <person name="Korchina V."/>
            <person name="Kovar C."/>
            <person name="Mata R."/>
            <person name="Mathew T."/>
            <person name="Ngo R."/>
            <person name="Nguyen L."/>
            <person name="Nguyen N."/>
            <person name="Okwuonu G."/>
            <person name="Ongeri F."/>
            <person name="Pham C."/>
            <person name="Simmons D."/>
            <person name="Wilczek-Boney K."/>
            <person name="Hale W."/>
            <person name="Jakkamsetti A."/>
            <person name="Pham P."/>
            <person name="Ruth R."/>
            <person name="San Lucas F."/>
            <person name="Warren J."/>
            <person name="Zhang J."/>
            <person name="Zhao Z."/>
            <person name="Zhou C."/>
            <person name="Zhu D."/>
            <person name="Lee S."/>
            <person name="Bess C."/>
            <person name="Blankenburg K."/>
            <person name="Forbes L."/>
            <person name="Fu Q."/>
            <person name="Gubbala S."/>
            <person name="Hirani K."/>
            <person name="Jayaseelan J.C."/>
            <person name="Lara F."/>
            <person name="Munidasa M."/>
            <person name="Palculict T."/>
            <person name="Patil S."/>
            <person name="Pu L.-L."/>
            <person name="Saada N."/>
            <person name="Tang L."/>
            <person name="Weissenberger G."/>
            <person name="Zhu Y."/>
            <person name="Hemphill L."/>
            <person name="Shang Y."/>
            <person name="Youmans B."/>
            <person name="Ayvaz T."/>
            <person name="Ross M."/>
            <person name="Santibanez J."/>
            <person name="Aqrawi P."/>
            <person name="Gross S."/>
            <person name="Joshi V."/>
            <person name="Fowler G."/>
            <person name="Nazareth L."/>
            <person name="Reid J."/>
            <person name="Worley K."/>
            <person name="Petrosino J."/>
            <person name="Highlander S."/>
            <person name="Gibbs R."/>
        </authorList>
    </citation>
    <scope>NUCLEOTIDE SEQUENCE [LARGE SCALE GENOMIC DNA]</scope>
    <source>
        <strain evidence="1 2">DSM 4582</strain>
    </source>
</reference>
<comment type="caution">
    <text evidence="1">The sequence shown here is derived from an EMBL/GenBank/DDBJ whole genome shotgun (WGS) entry which is preliminary data.</text>
</comment>
<sequence>MFSAAPPRTPHFAARMRKRQKTLEQYTALFLINALKNKV</sequence>
<accession>D4E8D5</accession>
<dbReference type="STRING" id="667129.HMPREF0758_4435"/>
<proteinExistence type="predicted"/>
<dbReference type="HOGENOM" id="CLU_3316868_0_0_6"/>
<name>D4E8D5_SEROD</name>
<dbReference type="AlphaFoldDB" id="D4E8D5"/>
<dbReference type="Proteomes" id="UP000005723">
    <property type="component" value="Unassembled WGS sequence"/>
</dbReference>